<dbReference type="Pfam" id="PF00149">
    <property type="entry name" value="Metallophos"/>
    <property type="match status" value="1"/>
</dbReference>
<dbReference type="InterPro" id="IPR029052">
    <property type="entry name" value="Metallo-depent_PP-like"/>
</dbReference>
<protein>
    <recommendedName>
        <fullName evidence="1">Calcineurin-like phosphoesterase domain-containing protein</fullName>
    </recommendedName>
</protein>
<name>A0A447CYT2_9BRAD</name>
<keyword evidence="3" id="KW-1185">Reference proteome</keyword>
<dbReference type="PANTHER" id="PTHR30337:SF0">
    <property type="entry name" value="NUCLEASE SBCCD SUBUNIT D"/>
    <property type="match status" value="1"/>
</dbReference>
<evidence type="ECO:0000259" key="1">
    <source>
        <dbReference type="Pfam" id="PF00149"/>
    </source>
</evidence>
<feature type="domain" description="Calcineurin-like phosphoesterase" evidence="1">
    <location>
        <begin position="1"/>
        <end position="96"/>
    </location>
</feature>
<dbReference type="GO" id="GO:0016787">
    <property type="term" value="F:hydrolase activity"/>
    <property type="evidence" value="ECO:0007669"/>
    <property type="project" value="InterPro"/>
</dbReference>
<sequence>MRLVHTADWQIGKPFVRFGDKAEALRRARLDAVEAVGRLAVAEGAAHVLVAGDIYDSDTPANVTLRAPIERMRGFSTVTWHLLPGNHDAHRPGGPWERLAGLGLPANVRVHLGAEPVALAPDAVLLPAPLTSRAETRDLTARMDDTTTPPGALRIGLAHGAVTRFGVAADEGEATNQIDPGRAEKAGLDYLALGDWHRTREIGPRTWYAGTPEPDRHDSQPVGTALLVDLPRAGAQPVVTPHAVGTFRWASEAVELADAMPLAGHEAALLRTHAPLSRLVLKLAVGGMLSIAARRALDEWLERLQAAVFHLDAALTLAVRPDPADLEAIDFDGVLRRVAESLKERAADPALSAAERQVAEDALLTLYLDATA</sequence>
<dbReference type="InterPro" id="IPR004843">
    <property type="entry name" value="Calcineurin-like_PHP"/>
</dbReference>
<dbReference type="RefSeq" id="WP_129610869.1">
    <property type="nucleotide sequence ID" value="NZ_UWOC01000181.1"/>
</dbReference>
<comment type="caution">
    <text evidence="2">The sequence shown here is derived from an EMBL/GenBank/DDBJ whole genome shotgun (WGS) entry which is preliminary data.</text>
</comment>
<organism evidence="2 3">
    <name type="scientific">Rhodoplanes serenus</name>
    <dbReference type="NCBI Taxonomy" id="200615"/>
    <lineage>
        <taxon>Bacteria</taxon>
        <taxon>Pseudomonadati</taxon>
        <taxon>Pseudomonadota</taxon>
        <taxon>Alphaproteobacteria</taxon>
        <taxon>Hyphomicrobiales</taxon>
        <taxon>Nitrobacteraceae</taxon>
        <taxon>Rhodoplanes</taxon>
    </lineage>
</organism>
<dbReference type="AlphaFoldDB" id="A0A447CYT2"/>
<reference evidence="3" key="1">
    <citation type="submission" date="2018-10" db="EMBL/GenBank/DDBJ databases">
        <authorList>
            <person name="Peiro R."/>
            <person name="Begona"/>
            <person name="Cbmso G."/>
            <person name="Lopez M."/>
            <person name="Gonzalez S."/>
            <person name="Sacristan E."/>
            <person name="Castillo E."/>
        </authorList>
    </citation>
    <scope>NUCLEOTIDE SEQUENCE [LARGE SCALE GENOMIC DNA]</scope>
</reference>
<gene>
    <name evidence="2" type="ORF">RHODGE_RHODGE_04015</name>
</gene>
<evidence type="ECO:0000313" key="3">
    <source>
        <dbReference type="Proteomes" id="UP000289200"/>
    </source>
</evidence>
<dbReference type="InterPro" id="IPR014577">
    <property type="entry name" value="UCP033093_metalloPase"/>
</dbReference>
<dbReference type="EMBL" id="UWOC01000181">
    <property type="protein sequence ID" value="VCU10419.1"/>
    <property type="molecule type" value="Genomic_DNA"/>
</dbReference>
<proteinExistence type="predicted"/>
<evidence type="ECO:0000313" key="2">
    <source>
        <dbReference type="EMBL" id="VCU10419.1"/>
    </source>
</evidence>
<accession>A0A447CYT2</accession>
<dbReference type="Gene3D" id="3.60.21.10">
    <property type="match status" value="1"/>
</dbReference>
<dbReference type="OrthoDB" id="9773856at2"/>
<dbReference type="SUPFAM" id="SSF56300">
    <property type="entry name" value="Metallo-dependent phosphatases"/>
    <property type="match status" value="1"/>
</dbReference>
<dbReference type="Proteomes" id="UP000289200">
    <property type="component" value="Unassembled WGS sequence"/>
</dbReference>
<dbReference type="PANTHER" id="PTHR30337">
    <property type="entry name" value="COMPONENT OF ATP-DEPENDENT DSDNA EXONUCLEASE"/>
    <property type="match status" value="1"/>
</dbReference>
<dbReference type="PIRSF" id="PIRSF033093">
    <property type="entry name" value="UCP_ML1119"/>
    <property type="match status" value="1"/>
</dbReference>
<dbReference type="InterPro" id="IPR050535">
    <property type="entry name" value="DNA_Repair-Maintenance_Comp"/>
</dbReference>